<dbReference type="GO" id="GO:0009082">
    <property type="term" value="P:branched-chain amino acid biosynthetic process"/>
    <property type="evidence" value="ECO:0007669"/>
    <property type="project" value="UniProtKB-KW"/>
</dbReference>
<sequence length="610" mass="64928">MDRTAQEQRPASKRAGTDGHEQNDSTVEDAPAPETTAGERPGADGVETGADAVVAALEAAGVEHLFGVQGGAIMPVYDALYEHDQLRHITMAHEQGAAHAADAYGIVAGEPGVCLATSGPGATNLVTGIADASMDSDPLLALTGQVPTEFVGSDAFQETDTTGVTQPVTKHNSFAQDSETVGNEVGTAWALANDGRQGPTLVDLPKDITLGETTSKPDTPETPDTYSPPEHADDVVVAAATEALEAAQRPVILAGGGVIKGEASDRLRAFARDYKIPVVTTMPGLGSFPEDDPLSMGMAGMHGTGYANLALANADFLLGVGTRFDDRLTGGVDTFAPDAEVAHIDIDPAEMSKNIFTEYPLVGDAHQVLTQLDDGIQTAPDCEEWRETCEEWVDTYSLDYEMPEDDPLKPEYVVEMADTVTPDETIVTTGVGQHQMWACLFWEYTEPRTWVSSHGLGTMGYGLPAAIGAKVAAPEKEVVCFDGDGSFLMTIQSLSVAVRENLDITVVVLNNEAIGMVRQWQDGFFDGRHMASEYGWVPEFDTLAEAFGARGFRLDDTDAVEATLQAAREYDGPSVVDAHIDPEENVYPMVPSGGDNARFALNETQLEGLE</sequence>
<dbReference type="NCBIfam" id="TIGR00118">
    <property type="entry name" value="acolac_lg"/>
    <property type="match status" value="1"/>
</dbReference>
<dbReference type="GO" id="GO:0003984">
    <property type="term" value="F:acetolactate synthase activity"/>
    <property type="evidence" value="ECO:0007669"/>
    <property type="project" value="UniProtKB-EC"/>
</dbReference>
<evidence type="ECO:0000259" key="12">
    <source>
        <dbReference type="Pfam" id="PF00205"/>
    </source>
</evidence>
<proteinExistence type="inferred from homology"/>
<dbReference type="InterPro" id="IPR012846">
    <property type="entry name" value="Acetolactate_synth_lsu"/>
</dbReference>
<keyword evidence="5 10" id="KW-0808">Transferase</keyword>
<keyword evidence="7 10" id="KW-0460">Magnesium</keyword>
<dbReference type="GO" id="GO:0008652">
    <property type="term" value="P:amino acid biosynthetic process"/>
    <property type="evidence" value="ECO:0007669"/>
    <property type="project" value="UniProtKB-KW"/>
</dbReference>
<dbReference type="SUPFAM" id="SSF52467">
    <property type="entry name" value="DHS-like NAD/FAD-binding domain"/>
    <property type="match status" value="1"/>
</dbReference>
<dbReference type="GO" id="GO:0044272">
    <property type="term" value="P:sulfur compound biosynthetic process"/>
    <property type="evidence" value="ECO:0007669"/>
    <property type="project" value="UniProtKB-ARBA"/>
</dbReference>
<evidence type="ECO:0000259" key="13">
    <source>
        <dbReference type="Pfam" id="PF02775"/>
    </source>
</evidence>
<keyword evidence="6 10" id="KW-0479">Metal-binding</keyword>
<gene>
    <name evidence="15" type="primary">ilvB</name>
    <name evidence="15" type="ORF">ACFQJ7_06340</name>
</gene>
<comment type="caution">
    <text evidence="15">The sequence shown here is derived from an EMBL/GenBank/DDBJ whole genome shotgun (WGS) entry which is preliminary data.</text>
</comment>
<dbReference type="InterPro" id="IPR012000">
    <property type="entry name" value="Thiamin_PyroP_enz_cen_dom"/>
</dbReference>
<evidence type="ECO:0000313" key="16">
    <source>
        <dbReference type="Proteomes" id="UP001596414"/>
    </source>
</evidence>
<dbReference type="EMBL" id="JBHSZQ010000008">
    <property type="protein sequence ID" value="MFC7125656.1"/>
    <property type="molecule type" value="Genomic_DNA"/>
</dbReference>
<dbReference type="AlphaFoldDB" id="A0ABD5X3G2"/>
<keyword evidence="4 10" id="KW-0028">Amino-acid biosynthesis</keyword>
<dbReference type="Gene3D" id="3.40.50.1220">
    <property type="entry name" value="TPP-binding domain"/>
    <property type="match status" value="1"/>
</dbReference>
<dbReference type="InterPro" id="IPR012001">
    <property type="entry name" value="Thiamin_PyroP_enz_TPP-bd_dom"/>
</dbReference>
<dbReference type="RefSeq" id="WP_267636956.1">
    <property type="nucleotide sequence ID" value="NZ_JAODIY010000008.1"/>
</dbReference>
<dbReference type="InterPro" id="IPR029035">
    <property type="entry name" value="DHS-like_NAD/FAD-binding_dom"/>
</dbReference>
<evidence type="ECO:0000256" key="6">
    <source>
        <dbReference type="ARBA" id="ARBA00022723"/>
    </source>
</evidence>
<evidence type="ECO:0000256" key="2">
    <source>
        <dbReference type="ARBA" id="ARBA00005025"/>
    </source>
</evidence>
<dbReference type="Gene3D" id="3.40.50.970">
    <property type="match status" value="2"/>
</dbReference>
<organism evidence="15 16">
    <name type="scientific">Halovenus rubra</name>
    <dbReference type="NCBI Taxonomy" id="869890"/>
    <lineage>
        <taxon>Archaea</taxon>
        <taxon>Methanobacteriati</taxon>
        <taxon>Methanobacteriota</taxon>
        <taxon>Stenosarchaea group</taxon>
        <taxon>Halobacteria</taxon>
        <taxon>Halobacteriales</taxon>
        <taxon>Haloarculaceae</taxon>
        <taxon>Halovenus</taxon>
    </lineage>
</organism>
<evidence type="ECO:0000256" key="5">
    <source>
        <dbReference type="ARBA" id="ARBA00022679"/>
    </source>
</evidence>
<evidence type="ECO:0000256" key="7">
    <source>
        <dbReference type="ARBA" id="ARBA00022842"/>
    </source>
</evidence>
<dbReference type="Pfam" id="PF00205">
    <property type="entry name" value="TPP_enzyme_M"/>
    <property type="match status" value="1"/>
</dbReference>
<comment type="pathway">
    <text evidence="2 10">Amino-acid biosynthesis; L-valine biosynthesis; L-valine from pyruvate: step 1/4.</text>
</comment>
<reference evidence="15 16" key="1">
    <citation type="journal article" date="2014" name="Int. J. Syst. Evol. Microbiol.">
        <title>Complete genome sequence of Corynebacterium casei LMG S-19264T (=DSM 44701T), isolated from a smear-ripened cheese.</title>
        <authorList>
            <consortium name="US DOE Joint Genome Institute (JGI-PGF)"/>
            <person name="Walter F."/>
            <person name="Albersmeier A."/>
            <person name="Kalinowski J."/>
            <person name="Ruckert C."/>
        </authorList>
    </citation>
    <scope>NUCLEOTIDE SEQUENCE [LARGE SCALE GENOMIC DNA]</scope>
    <source>
        <strain evidence="15 16">CGMCC 4.7215</strain>
    </source>
</reference>
<dbReference type="InterPro" id="IPR029061">
    <property type="entry name" value="THDP-binding"/>
</dbReference>
<dbReference type="EC" id="2.2.1.6" evidence="10"/>
<comment type="catalytic activity">
    <reaction evidence="10">
        <text>2 pyruvate + H(+) = (2S)-2-acetolactate + CO2</text>
        <dbReference type="Rhea" id="RHEA:25249"/>
        <dbReference type="ChEBI" id="CHEBI:15361"/>
        <dbReference type="ChEBI" id="CHEBI:15378"/>
        <dbReference type="ChEBI" id="CHEBI:16526"/>
        <dbReference type="ChEBI" id="CHEBI:58476"/>
        <dbReference type="EC" id="2.2.1.6"/>
    </reaction>
</comment>
<feature type="region of interest" description="Disordered" evidence="11">
    <location>
        <begin position="209"/>
        <end position="230"/>
    </location>
</feature>
<comment type="pathway">
    <text evidence="1 10">Amino-acid biosynthesis; L-isoleucine biosynthesis; L-isoleucine from 2-oxobutanoate: step 1/4.</text>
</comment>
<dbReference type="InterPro" id="IPR011766">
    <property type="entry name" value="TPP_enzyme_TPP-bd"/>
</dbReference>
<evidence type="ECO:0000256" key="11">
    <source>
        <dbReference type="SAM" id="MobiDB-lite"/>
    </source>
</evidence>
<dbReference type="InterPro" id="IPR045229">
    <property type="entry name" value="TPP_enz"/>
</dbReference>
<dbReference type="Proteomes" id="UP001596414">
    <property type="component" value="Unassembled WGS sequence"/>
</dbReference>
<dbReference type="SUPFAM" id="SSF52518">
    <property type="entry name" value="Thiamin diphosphate-binding fold (THDP-binding)"/>
    <property type="match status" value="2"/>
</dbReference>
<comment type="similarity">
    <text evidence="3 10">Belongs to the TPP enzyme family.</text>
</comment>
<keyword evidence="8 10" id="KW-0786">Thiamine pyrophosphate</keyword>
<dbReference type="CDD" id="cd07035">
    <property type="entry name" value="TPP_PYR_POX_like"/>
    <property type="match status" value="1"/>
</dbReference>
<feature type="domain" description="Thiamine pyrophosphate enzyme central" evidence="12">
    <location>
        <begin position="237"/>
        <end position="372"/>
    </location>
</feature>
<feature type="compositionally biased region" description="Polar residues" evidence="11">
    <location>
        <begin position="211"/>
        <end position="225"/>
    </location>
</feature>
<evidence type="ECO:0000259" key="14">
    <source>
        <dbReference type="Pfam" id="PF02776"/>
    </source>
</evidence>
<protein>
    <recommendedName>
        <fullName evidence="10">Acetolactate synthase</fullName>
        <ecNumber evidence="10">2.2.1.6</ecNumber>
    </recommendedName>
</protein>
<evidence type="ECO:0000313" key="15">
    <source>
        <dbReference type="EMBL" id="MFC7125656.1"/>
    </source>
</evidence>
<evidence type="ECO:0000256" key="9">
    <source>
        <dbReference type="ARBA" id="ARBA00023304"/>
    </source>
</evidence>
<dbReference type="Pfam" id="PF02775">
    <property type="entry name" value="TPP_enzyme_C"/>
    <property type="match status" value="1"/>
</dbReference>
<dbReference type="PROSITE" id="PS00187">
    <property type="entry name" value="TPP_ENZYMES"/>
    <property type="match status" value="1"/>
</dbReference>
<evidence type="ECO:0000256" key="3">
    <source>
        <dbReference type="ARBA" id="ARBA00007812"/>
    </source>
</evidence>
<dbReference type="Pfam" id="PF02776">
    <property type="entry name" value="TPP_enzyme_N"/>
    <property type="match status" value="1"/>
</dbReference>
<dbReference type="CDD" id="cd02015">
    <property type="entry name" value="TPP_AHAS"/>
    <property type="match status" value="1"/>
</dbReference>
<feature type="domain" description="Thiamine pyrophosphate enzyme TPP-binding" evidence="13">
    <location>
        <begin position="430"/>
        <end position="577"/>
    </location>
</feature>
<feature type="region of interest" description="Disordered" evidence="11">
    <location>
        <begin position="1"/>
        <end position="46"/>
    </location>
</feature>
<dbReference type="GO" id="GO:0000287">
    <property type="term" value="F:magnesium ion binding"/>
    <property type="evidence" value="ECO:0007669"/>
    <property type="project" value="UniProtKB-UniRule"/>
</dbReference>
<dbReference type="FunFam" id="3.40.50.1220:FF:000008">
    <property type="entry name" value="Acetolactate synthase"/>
    <property type="match status" value="1"/>
</dbReference>
<keyword evidence="9 10" id="KW-0100">Branched-chain amino acid biosynthesis</keyword>
<evidence type="ECO:0000256" key="1">
    <source>
        <dbReference type="ARBA" id="ARBA00004974"/>
    </source>
</evidence>
<dbReference type="PANTHER" id="PTHR18968:SF13">
    <property type="entry name" value="ACETOLACTATE SYNTHASE CATALYTIC SUBUNIT, MITOCHONDRIAL"/>
    <property type="match status" value="1"/>
</dbReference>
<evidence type="ECO:0000256" key="4">
    <source>
        <dbReference type="ARBA" id="ARBA00022605"/>
    </source>
</evidence>
<accession>A0ABD5X3G2</accession>
<evidence type="ECO:0000256" key="8">
    <source>
        <dbReference type="ARBA" id="ARBA00023052"/>
    </source>
</evidence>
<dbReference type="FunFam" id="3.40.50.970:FF:000007">
    <property type="entry name" value="Acetolactate synthase"/>
    <property type="match status" value="1"/>
</dbReference>
<dbReference type="InterPro" id="IPR000399">
    <property type="entry name" value="TPP-bd_CS"/>
</dbReference>
<comment type="cofactor">
    <cofactor evidence="10">
        <name>Mg(2+)</name>
        <dbReference type="ChEBI" id="CHEBI:18420"/>
    </cofactor>
    <text evidence="10">Binds 1 Mg(2+) ion per subunit.</text>
</comment>
<comment type="cofactor">
    <cofactor evidence="10">
        <name>thiamine diphosphate</name>
        <dbReference type="ChEBI" id="CHEBI:58937"/>
    </cofactor>
    <text evidence="10">Binds 1 thiamine pyrophosphate per subunit.</text>
</comment>
<evidence type="ECO:0000256" key="10">
    <source>
        <dbReference type="RuleBase" id="RU003591"/>
    </source>
</evidence>
<dbReference type="InterPro" id="IPR039368">
    <property type="entry name" value="AHAS_TPP"/>
</dbReference>
<dbReference type="GO" id="GO:0030976">
    <property type="term" value="F:thiamine pyrophosphate binding"/>
    <property type="evidence" value="ECO:0007669"/>
    <property type="project" value="UniProtKB-UniRule"/>
</dbReference>
<dbReference type="PANTHER" id="PTHR18968">
    <property type="entry name" value="THIAMINE PYROPHOSPHATE ENZYMES"/>
    <property type="match status" value="1"/>
</dbReference>
<feature type="domain" description="Thiamine pyrophosphate enzyme N-terminal TPP-binding" evidence="14">
    <location>
        <begin position="48"/>
        <end position="162"/>
    </location>
</feature>
<name>A0ABD5X3G2_9EURY</name>